<dbReference type="InterPro" id="IPR020846">
    <property type="entry name" value="MFS_dom"/>
</dbReference>
<evidence type="ECO:0000259" key="7">
    <source>
        <dbReference type="PROSITE" id="PS50850"/>
    </source>
</evidence>
<dbReference type="Pfam" id="PF07690">
    <property type="entry name" value="MFS_1"/>
    <property type="match status" value="1"/>
</dbReference>
<dbReference type="InterPro" id="IPR001958">
    <property type="entry name" value="Tet-R_TetA/multi-R_MdtG-like"/>
</dbReference>
<proteinExistence type="predicted"/>
<comment type="caution">
    <text evidence="8">The sequence shown here is derived from an EMBL/GenBank/DDBJ whole genome shotgun (WGS) entry which is preliminary data.</text>
</comment>
<dbReference type="OrthoDB" id="9788453at2"/>
<feature type="transmembrane region" description="Helical" evidence="6">
    <location>
        <begin position="264"/>
        <end position="284"/>
    </location>
</feature>
<feature type="transmembrane region" description="Helical" evidence="6">
    <location>
        <begin position="69"/>
        <end position="89"/>
    </location>
</feature>
<evidence type="ECO:0000256" key="4">
    <source>
        <dbReference type="ARBA" id="ARBA00022989"/>
    </source>
</evidence>
<dbReference type="Gene3D" id="1.20.1250.20">
    <property type="entry name" value="MFS general substrate transporter like domains"/>
    <property type="match status" value="1"/>
</dbReference>
<keyword evidence="5 6" id="KW-0472">Membrane</keyword>
<dbReference type="Proteomes" id="UP000076400">
    <property type="component" value="Unassembled WGS sequence"/>
</dbReference>
<feature type="transmembrane region" description="Helical" evidence="6">
    <location>
        <begin position="200"/>
        <end position="224"/>
    </location>
</feature>
<evidence type="ECO:0000256" key="1">
    <source>
        <dbReference type="ARBA" id="ARBA00004651"/>
    </source>
</evidence>
<keyword evidence="4 6" id="KW-1133">Transmembrane helix</keyword>
<dbReference type="AlphaFoldDB" id="A0A154WFI8"/>
<feature type="transmembrane region" description="Helical" evidence="6">
    <location>
        <begin position="95"/>
        <end position="121"/>
    </location>
</feature>
<comment type="subcellular location">
    <subcellularLocation>
        <location evidence="1">Cell membrane</location>
        <topology evidence="1">Multi-pass membrane protein</topology>
    </subcellularLocation>
</comment>
<dbReference type="SUPFAM" id="SSF103473">
    <property type="entry name" value="MFS general substrate transporter"/>
    <property type="match status" value="1"/>
</dbReference>
<evidence type="ECO:0000313" key="9">
    <source>
        <dbReference type="Proteomes" id="UP000076400"/>
    </source>
</evidence>
<feature type="transmembrane region" description="Helical" evidence="6">
    <location>
        <begin position="290"/>
        <end position="310"/>
    </location>
</feature>
<evidence type="ECO:0000256" key="5">
    <source>
        <dbReference type="ARBA" id="ARBA00023136"/>
    </source>
</evidence>
<dbReference type="PANTHER" id="PTHR43124">
    <property type="entry name" value="PURINE EFFLUX PUMP PBUE"/>
    <property type="match status" value="1"/>
</dbReference>
<feature type="transmembrane region" description="Helical" evidence="6">
    <location>
        <begin position="230"/>
        <end position="252"/>
    </location>
</feature>
<sequence length="391" mass="39910">MPLAVYALTIGAFGIGVTEFVIMGLLLQVSADLNVSISDSGLLISGYALGVFVGAPVLTILTRSLPRKTVLIALMAIFTIGNLACALAPTYGTLMAARVITALAHGTFFGVGSIVATGLVAPDRRASAISIMFTGLTLATLLGVPFGAWLGLEYGWRSTFWAVTGIGVIAMIVLAFLVPRDSARPVLAPLSEELSVLRRPLVLIGLLMTVLGFGGVFAVFSYIQPILVEITGFSNAAVSPILLVFGGGLILGNLAGGRLADRRLLPTLFGTLAALALALLAMSLVLESPVLTVAFVGLLGAAAFATVAPLQLRLMEAAGGAGQTLASSLNIAAFNLGNALGAWLGGAVIDHGPGLAAVTWIAAAMPAAAIAVGLLGRAMERRQAVSQPVRA</sequence>
<feature type="transmembrane region" description="Helical" evidence="6">
    <location>
        <begin position="128"/>
        <end position="152"/>
    </location>
</feature>
<protein>
    <submittedName>
        <fullName evidence="8">Arabinose transporter permease</fullName>
    </submittedName>
</protein>
<feature type="transmembrane region" description="Helical" evidence="6">
    <location>
        <begin position="7"/>
        <end position="29"/>
    </location>
</feature>
<feature type="transmembrane region" description="Helical" evidence="6">
    <location>
        <begin position="41"/>
        <end position="62"/>
    </location>
</feature>
<dbReference type="InterPro" id="IPR036259">
    <property type="entry name" value="MFS_trans_sf"/>
</dbReference>
<evidence type="ECO:0000256" key="2">
    <source>
        <dbReference type="ARBA" id="ARBA00022475"/>
    </source>
</evidence>
<dbReference type="GO" id="GO:0005886">
    <property type="term" value="C:plasma membrane"/>
    <property type="evidence" value="ECO:0007669"/>
    <property type="project" value="UniProtKB-SubCell"/>
</dbReference>
<feature type="domain" description="Major facilitator superfamily (MFS) profile" evidence="7">
    <location>
        <begin position="4"/>
        <end position="381"/>
    </location>
</feature>
<keyword evidence="9" id="KW-1185">Reference proteome</keyword>
<dbReference type="PANTHER" id="PTHR43124:SF8">
    <property type="entry name" value="INNER MEMBRANE TRANSPORT PROTEIN YDHP"/>
    <property type="match status" value="1"/>
</dbReference>
<evidence type="ECO:0000313" key="8">
    <source>
        <dbReference type="EMBL" id="KZD12280.1"/>
    </source>
</evidence>
<dbReference type="EMBL" id="LPXN01000037">
    <property type="protein sequence ID" value="KZD12280.1"/>
    <property type="molecule type" value="Genomic_DNA"/>
</dbReference>
<dbReference type="STRING" id="580166.AUP43_16845"/>
<dbReference type="InterPro" id="IPR011701">
    <property type="entry name" value="MFS"/>
</dbReference>
<gene>
    <name evidence="8" type="ORF">AUP43_16845</name>
</gene>
<evidence type="ECO:0000256" key="3">
    <source>
        <dbReference type="ARBA" id="ARBA00022692"/>
    </source>
</evidence>
<dbReference type="PRINTS" id="PR01035">
    <property type="entry name" value="TCRTETA"/>
</dbReference>
<organism evidence="8 9">
    <name type="scientific">Oceanibaculum pacificum</name>
    <dbReference type="NCBI Taxonomy" id="580166"/>
    <lineage>
        <taxon>Bacteria</taxon>
        <taxon>Pseudomonadati</taxon>
        <taxon>Pseudomonadota</taxon>
        <taxon>Alphaproteobacteria</taxon>
        <taxon>Rhodospirillales</taxon>
        <taxon>Oceanibaculaceae</taxon>
        <taxon>Oceanibaculum</taxon>
    </lineage>
</organism>
<dbReference type="RefSeq" id="WP_067552766.1">
    <property type="nucleotide sequence ID" value="NZ_LPXN01000037.1"/>
</dbReference>
<evidence type="ECO:0000256" key="6">
    <source>
        <dbReference type="SAM" id="Phobius"/>
    </source>
</evidence>
<dbReference type="GO" id="GO:0022857">
    <property type="term" value="F:transmembrane transporter activity"/>
    <property type="evidence" value="ECO:0007669"/>
    <property type="project" value="InterPro"/>
</dbReference>
<feature type="transmembrane region" description="Helical" evidence="6">
    <location>
        <begin position="158"/>
        <end position="179"/>
    </location>
</feature>
<dbReference type="PROSITE" id="PS50850">
    <property type="entry name" value="MFS"/>
    <property type="match status" value="1"/>
</dbReference>
<feature type="transmembrane region" description="Helical" evidence="6">
    <location>
        <begin position="355"/>
        <end position="376"/>
    </location>
</feature>
<dbReference type="InterPro" id="IPR050189">
    <property type="entry name" value="MFS_Efflux_Transporters"/>
</dbReference>
<keyword evidence="3 6" id="KW-0812">Transmembrane</keyword>
<dbReference type="CDD" id="cd17324">
    <property type="entry name" value="MFS_NepI_like"/>
    <property type="match status" value="1"/>
</dbReference>
<reference evidence="8 9" key="1">
    <citation type="submission" date="2015-12" db="EMBL/GenBank/DDBJ databases">
        <title>Genome sequence of Oceanibaculum pacificum MCCC 1A02656.</title>
        <authorList>
            <person name="Lu L."/>
            <person name="Lai Q."/>
            <person name="Shao Z."/>
            <person name="Qian P."/>
        </authorList>
    </citation>
    <scope>NUCLEOTIDE SEQUENCE [LARGE SCALE GENOMIC DNA]</scope>
    <source>
        <strain evidence="8 9">MCCC 1A02656</strain>
    </source>
</reference>
<name>A0A154WFI8_9PROT</name>
<accession>A0A154WFI8</accession>
<keyword evidence="2" id="KW-1003">Cell membrane</keyword>
<feature type="transmembrane region" description="Helical" evidence="6">
    <location>
        <begin position="331"/>
        <end position="349"/>
    </location>
</feature>